<dbReference type="PANTHER" id="PTHR34584">
    <property type="entry name" value="NA(+)/H(+) ANTIPORTER SUBUNIT E1"/>
    <property type="match status" value="1"/>
</dbReference>
<keyword evidence="6 8" id="KW-0472">Membrane</keyword>
<accession>A0A378TET8</accession>
<dbReference type="PANTHER" id="PTHR34584:SF1">
    <property type="entry name" value="NA(+)_H(+) ANTIPORTER SUBUNIT E1"/>
    <property type="match status" value="1"/>
</dbReference>
<organism evidence="9 10">
    <name type="scientific">Mycolicibacterium tokaiense</name>
    <dbReference type="NCBI Taxonomy" id="39695"/>
    <lineage>
        <taxon>Bacteria</taxon>
        <taxon>Bacillati</taxon>
        <taxon>Actinomycetota</taxon>
        <taxon>Actinomycetes</taxon>
        <taxon>Mycobacteriales</taxon>
        <taxon>Mycobacteriaceae</taxon>
        <taxon>Mycolicibacterium</taxon>
    </lineage>
</organism>
<reference evidence="9 10" key="1">
    <citation type="submission" date="2018-06" db="EMBL/GenBank/DDBJ databases">
        <authorList>
            <consortium name="Pathogen Informatics"/>
            <person name="Doyle S."/>
        </authorList>
    </citation>
    <scope>NUCLEOTIDE SEQUENCE [LARGE SCALE GENOMIC DNA]</scope>
    <source>
        <strain evidence="9 10">NCTC10821</strain>
    </source>
</reference>
<keyword evidence="10" id="KW-1185">Reference proteome</keyword>
<feature type="region of interest" description="Disordered" evidence="7">
    <location>
        <begin position="177"/>
        <end position="196"/>
    </location>
</feature>
<evidence type="ECO:0000313" key="10">
    <source>
        <dbReference type="Proteomes" id="UP000254978"/>
    </source>
</evidence>
<dbReference type="Pfam" id="PF01899">
    <property type="entry name" value="MNHE"/>
    <property type="match status" value="1"/>
</dbReference>
<dbReference type="GO" id="GO:0005886">
    <property type="term" value="C:plasma membrane"/>
    <property type="evidence" value="ECO:0007669"/>
    <property type="project" value="UniProtKB-SubCell"/>
</dbReference>
<keyword evidence="5 8" id="KW-1133">Transmembrane helix</keyword>
<dbReference type="GO" id="GO:0008324">
    <property type="term" value="F:monoatomic cation transmembrane transporter activity"/>
    <property type="evidence" value="ECO:0007669"/>
    <property type="project" value="InterPro"/>
</dbReference>
<evidence type="ECO:0000256" key="8">
    <source>
        <dbReference type="SAM" id="Phobius"/>
    </source>
</evidence>
<comment type="similarity">
    <text evidence="2">Belongs to the CPA3 antiporters (TC 2.A.63) subunit E family.</text>
</comment>
<evidence type="ECO:0000256" key="3">
    <source>
        <dbReference type="ARBA" id="ARBA00022475"/>
    </source>
</evidence>
<evidence type="ECO:0000256" key="7">
    <source>
        <dbReference type="SAM" id="MobiDB-lite"/>
    </source>
</evidence>
<evidence type="ECO:0000256" key="4">
    <source>
        <dbReference type="ARBA" id="ARBA00022692"/>
    </source>
</evidence>
<keyword evidence="4 8" id="KW-0812">Transmembrane</keyword>
<feature type="transmembrane region" description="Helical" evidence="8">
    <location>
        <begin position="36"/>
        <end position="55"/>
    </location>
</feature>
<evidence type="ECO:0000313" key="9">
    <source>
        <dbReference type="EMBL" id="STZ58395.1"/>
    </source>
</evidence>
<sequence>MRKPPKKPTMRWFMLRIWVLVGLTAVWVLLWGNVSAANVLSGLAVGLLITVFLPLPRVPVQGKVHVLSLLNLVIRVNVYLVMSSFQIAWLAIRPGPPPRSAVLRAQLSVKSDLVLALAVNIYNLIPGSIVLEIDQVRRLLYAHVINVGSDKAVKQFYHQVAVVERLLIAAFERDSEWRPASAEELAGDPETEEAPQ</sequence>
<evidence type="ECO:0000256" key="2">
    <source>
        <dbReference type="ARBA" id="ARBA00006228"/>
    </source>
</evidence>
<feature type="transmembrane region" description="Helical" evidence="8">
    <location>
        <begin position="12"/>
        <end position="30"/>
    </location>
</feature>
<dbReference type="NCBIfam" id="NF006521">
    <property type="entry name" value="PRK08965.1-5"/>
    <property type="match status" value="1"/>
</dbReference>
<dbReference type="AlphaFoldDB" id="A0A378TET8"/>
<name>A0A378TET8_9MYCO</name>
<comment type="subcellular location">
    <subcellularLocation>
        <location evidence="1">Cell membrane</location>
        <topology evidence="1">Multi-pass membrane protein</topology>
    </subcellularLocation>
</comment>
<protein>
    <submittedName>
        <fullName evidence="9">Multisubunit Na+/H+ antiporter subunit MnhE</fullName>
    </submittedName>
</protein>
<proteinExistence type="inferred from homology"/>
<dbReference type="EMBL" id="UGQT01000001">
    <property type="protein sequence ID" value="STZ58395.1"/>
    <property type="molecule type" value="Genomic_DNA"/>
</dbReference>
<evidence type="ECO:0000256" key="5">
    <source>
        <dbReference type="ARBA" id="ARBA00022989"/>
    </source>
</evidence>
<dbReference type="Proteomes" id="UP000254978">
    <property type="component" value="Unassembled WGS sequence"/>
</dbReference>
<gene>
    <name evidence="9" type="ORF">NCTC10821_01907</name>
</gene>
<dbReference type="InterPro" id="IPR002758">
    <property type="entry name" value="Cation_antiport_E"/>
</dbReference>
<evidence type="ECO:0000256" key="1">
    <source>
        <dbReference type="ARBA" id="ARBA00004651"/>
    </source>
</evidence>
<keyword evidence="3" id="KW-1003">Cell membrane</keyword>
<feature type="transmembrane region" description="Helical" evidence="8">
    <location>
        <begin position="67"/>
        <end position="92"/>
    </location>
</feature>
<evidence type="ECO:0000256" key="6">
    <source>
        <dbReference type="ARBA" id="ARBA00023136"/>
    </source>
</evidence>
<feature type="compositionally biased region" description="Acidic residues" evidence="7">
    <location>
        <begin position="185"/>
        <end position="196"/>
    </location>
</feature>